<dbReference type="AlphaFoldDB" id="A0A016WY67"/>
<name>A0A016WY67_9BILA</name>
<gene>
    <name evidence="1" type="primary">Acey_s0457.g1811</name>
    <name evidence="1" type="ORF">Y032_0457g1811</name>
</gene>
<accession>A0A016WY67</accession>
<evidence type="ECO:0000313" key="2">
    <source>
        <dbReference type="Proteomes" id="UP000024635"/>
    </source>
</evidence>
<dbReference type="EMBL" id="JARK01000057">
    <property type="protein sequence ID" value="EYC44570.1"/>
    <property type="molecule type" value="Genomic_DNA"/>
</dbReference>
<comment type="caution">
    <text evidence="1">The sequence shown here is derived from an EMBL/GenBank/DDBJ whole genome shotgun (WGS) entry which is preliminary data.</text>
</comment>
<evidence type="ECO:0000313" key="1">
    <source>
        <dbReference type="EMBL" id="EYC44570.1"/>
    </source>
</evidence>
<proteinExistence type="predicted"/>
<organism evidence="1 2">
    <name type="scientific">Ancylostoma ceylanicum</name>
    <dbReference type="NCBI Taxonomy" id="53326"/>
    <lineage>
        <taxon>Eukaryota</taxon>
        <taxon>Metazoa</taxon>
        <taxon>Ecdysozoa</taxon>
        <taxon>Nematoda</taxon>
        <taxon>Chromadorea</taxon>
        <taxon>Rhabditida</taxon>
        <taxon>Rhabditina</taxon>
        <taxon>Rhabditomorpha</taxon>
        <taxon>Strongyloidea</taxon>
        <taxon>Ancylostomatidae</taxon>
        <taxon>Ancylostomatinae</taxon>
        <taxon>Ancylostoma</taxon>
    </lineage>
</organism>
<reference evidence="2" key="1">
    <citation type="journal article" date="2015" name="Nat. Genet.">
        <title>The genome and transcriptome of the zoonotic hookworm Ancylostoma ceylanicum identify infection-specific gene families.</title>
        <authorList>
            <person name="Schwarz E.M."/>
            <person name="Hu Y."/>
            <person name="Antoshechkin I."/>
            <person name="Miller M.M."/>
            <person name="Sternberg P.W."/>
            <person name="Aroian R.V."/>
        </authorList>
    </citation>
    <scope>NUCLEOTIDE SEQUENCE</scope>
    <source>
        <strain evidence="2">HY135</strain>
    </source>
</reference>
<protein>
    <submittedName>
        <fullName evidence="1">Uncharacterized protein</fullName>
    </submittedName>
</protein>
<keyword evidence="2" id="KW-1185">Reference proteome</keyword>
<sequence length="80" mass="8859">MTHTQNLWVATGSQRAGPQRTALVHRGLVSLSFSHASPVNPRHPRIYPWLPLPACGARLVLERVASSTLGKDANPLFFFR</sequence>
<dbReference type="Proteomes" id="UP000024635">
    <property type="component" value="Unassembled WGS sequence"/>
</dbReference>